<evidence type="ECO:0000256" key="4">
    <source>
        <dbReference type="ARBA" id="ARBA00022617"/>
    </source>
</evidence>
<reference evidence="23 24" key="1">
    <citation type="submission" date="2023-03" db="EMBL/GenBank/DDBJ databases">
        <title>Bacillus Genome Sequencing.</title>
        <authorList>
            <person name="Dunlap C."/>
        </authorList>
    </citation>
    <scope>NUCLEOTIDE SEQUENCE [LARGE SCALE GENOMIC DNA]</scope>
    <source>
        <strain evidence="23 24">B-23453</strain>
    </source>
</reference>
<protein>
    <recommendedName>
        <fullName evidence="18">Cytochrome c oxidase subunit 2</fullName>
        <ecNumber evidence="18">7.1.1.9</ecNumber>
    </recommendedName>
</protein>
<keyword evidence="4 16" id="KW-0349">Heme</keyword>
<dbReference type="Gene3D" id="1.10.287.90">
    <property type="match status" value="1"/>
</dbReference>
<dbReference type="InterPro" id="IPR011759">
    <property type="entry name" value="Cyt_c_oxidase_su2_TM_dom"/>
</dbReference>
<dbReference type="EMBL" id="JARMAB010000004">
    <property type="protein sequence ID" value="MED1202204.1"/>
    <property type="molecule type" value="Genomic_DNA"/>
</dbReference>
<dbReference type="InterPro" id="IPR045187">
    <property type="entry name" value="CcO_II"/>
</dbReference>
<evidence type="ECO:0000256" key="12">
    <source>
        <dbReference type="ARBA" id="ARBA00023008"/>
    </source>
</evidence>
<dbReference type="InterPro" id="IPR002429">
    <property type="entry name" value="CcO_II-like_C"/>
</dbReference>
<evidence type="ECO:0000256" key="9">
    <source>
        <dbReference type="ARBA" id="ARBA00022982"/>
    </source>
</evidence>
<evidence type="ECO:0000256" key="5">
    <source>
        <dbReference type="ARBA" id="ARBA00022660"/>
    </source>
</evidence>
<comment type="similarity">
    <text evidence="2 17">Belongs to the cytochrome c oxidase subunit 2 family.</text>
</comment>
<keyword evidence="24" id="KW-1185">Reference proteome</keyword>
<comment type="catalytic activity">
    <reaction evidence="15 18">
        <text>4 Fe(II)-[cytochrome c] + O2 + 8 H(+)(in) = 4 Fe(III)-[cytochrome c] + 2 H2O + 4 H(+)(out)</text>
        <dbReference type="Rhea" id="RHEA:11436"/>
        <dbReference type="Rhea" id="RHEA-COMP:10350"/>
        <dbReference type="Rhea" id="RHEA-COMP:14399"/>
        <dbReference type="ChEBI" id="CHEBI:15377"/>
        <dbReference type="ChEBI" id="CHEBI:15378"/>
        <dbReference type="ChEBI" id="CHEBI:15379"/>
        <dbReference type="ChEBI" id="CHEBI:29033"/>
        <dbReference type="ChEBI" id="CHEBI:29034"/>
        <dbReference type="EC" id="7.1.1.9"/>
    </reaction>
</comment>
<comment type="subcellular location">
    <subcellularLocation>
        <location evidence="17">Cell membrane</location>
        <topology evidence="17">Multi-pass membrane protein</topology>
    </subcellularLocation>
    <subcellularLocation>
        <location evidence="1">Membrane</location>
        <topology evidence="1">Multi-pass membrane protein</topology>
    </subcellularLocation>
</comment>
<evidence type="ECO:0000256" key="14">
    <source>
        <dbReference type="ARBA" id="ARBA00024688"/>
    </source>
</evidence>
<comment type="cofactor">
    <cofactor evidence="18">
        <name>Cu cation</name>
        <dbReference type="ChEBI" id="CHEBI:23378"/>
    </cofactor>
    <text evidence="18">Binds a copper A center.</text>
</comment>
<evidence type="ECO:0000256" key="6">
    <source>
        <dbReference type="ARBA" id="ARBA00022692"/>
    </source>
</evidence>
<comment type="caution">
    <text evidence="23">The sequence shown here is derived from an EMBL/GenBank/DDBJ whole genome shotgun (WGS) entry which is preliminary data.</text>
</comment>
<dbReference type="Proteomes" id="UP001341444">
    <property type="component" value="Unassembled WGS sequence"/>
</dbReference>
<dbReference type="InterPro" id="IPR036257">
    <property type="entry name" value="Cyt_c_oxidase_su2_TM_sf"/>
</dbReference>
<dbReference type="InterPro" id="IPR008972">
    <property type="entry name" value="Cupredoxin"/>
</dbReference>
<dbReference type="RefSeq" id="WP_066264871.1">
    <property type="nucleotide sequence ID" value="NZ_JARMAB010000004.1"/>
</dbReference>
<dbReference type="Pfam" id="PF00116">
    <property type="entry name" value="COX2"/>
    <property type="match status" value="1"/>
</dbReference>
<dbReference type="PROSITE" id="PS50999">
    <property type="entry name" value="COX2_TM"/>
    <property type="match status" value="1"/>
</dbReference>
<dbReference type="NCBIfam" id="TIGR02866">
    <property type="entry name" value="CoxB"/>
    <property type="match status" value="1"/>
</dbReference>
<dbReference type="InterPro" id="IPR036909">
    <property type="entry name" value="Cyt_c-like_dom_sf"/>
</dbReference>
<dbReference type="PROSITE" id="PS51257">
    <property type="entry name" value="PROKAR_LIPOPROTEIN"/>
    <property type="match status" value="1"/>
</dbReference>
<dbReference type="PRINTS" id="PR01166">
    <property type="entry name" value="CYCOXIDASEII"/>
</dbReference>
<keyword evidence="3 17" id="KW-0813">Transport</keyword>
<keyword evidence="11 16" id="KW-0408">Iron</keyword>
<accession>A0ABU6MC14</accession>
<gene>
    <name evidence="23" type="primary">coxB</name>
    <name evidence="23" type="ORF">P4T90_03740</name>
</gene>
<dbReference type="SUPFAM" id="SSF46626">
    <property type="entry name" value="Cytochrome c"/>
    <property type="match status" value="1"/>
</dbReference>
<evidence type="ECO:0000256" key="10">
    <source>
        <dbReference type="ARBA" id="ARBA00022989"/>
    </source>
</evidence>
<evidence type="ECO:0000256" key="13">
    <source>
        <dbReference type="ARBA" id="ARBA00023136"/>
    </source>
</evidence>
<dbReference type="PROSITE" id="PS51007">
    <property type="entry name" value="CYTC"/>
    <property type="match status" value="1"/>
</dbReference>
<dbReference type="InterPro" id="IPR001505">
    <property type="entry name" value="Copper_CuA"/>
</dbReference>
<feature type="domain" description="Cytochrome oxidase subunit II transmembrane region profile" evidence="21">
    <location>
        <begin position="23"/>
        <end position="121"/>
    </location>
</feature>
<dbReference type="Pfam" id="PF02790">
    <property type="entry name" value="COX2_TM"/>
    <property type="match status" value="1"/>
</dbReference>
<evidence type="ECO:0000256" key="3">
    <source>
        <dbReference type="ARBA" id="ARBA00022448"/>
    </source>
</evidence>
<dbReference type="InterPro" id="IPR014222">
    <property type="entry name" value="Cyt_c_oxidase_su2"/>
</dbReference>
<proteinExistence type="inferred from homology"/>
<keyword evidence="9 17" id="KW-0249">Electron transport</keyword>
<evidence type="ECO:0000256" key="16">
    <source>
        <dbReference type="PROSITE-ProRule" id="PRU00433"/>
    </source>
</evidence>
<evidence type="ECO:0000256" key="7">
    <source>
        <dbReference type="ARBA" id="ARBA00022723"/>
    </source>
</evidence>
<dbReference type="PROSITE" id="PS50857">
    <property type="entry name" value="COX2_CUA"/>
    <property type="match status" value="1"/>
</dbReference>
<evidence type="ECO:0000256" key="18">
    <source>
        <dbReference type="RuleBase" id="RU004024"/>
    </source>
</evidence>
<keyword evidence="13 19" id="KW-0472">Membrane</keyword>
<evidence type="ECO:0000256" key="17">
    <source>
        <dbReference type="RuleBase" id="RU000456"/>
    </source>
</evidence>
<dbReference type="PROSITE" id="PS00078">
    <property type="entry name" value="COX2"/>
    <property type="match status" value="1"/>
</dbReference>
<comment type="function">
    <text evidence="14 18">Subunits I and II form the functional core of the enzyme complex. Electrons originating in cytochrome c are transferred via heme a and Cu(A) to the binuclear center formed by heme a3 and Cu(B).</text>
</comment>
<name>A0ABU6MC14_9BACI</name>
<evidence type="ECO:0000256" key="2">
    <source>
        <dbReference type="ARBA" id="ARBA00007866"/>
    </source>
</evidence>
<feature type="domain" description="Cytochrome oxidase subunit II copper A binding" evidence="20">
    <location>
        <begin position="132"/>
        <end position="250"/>
    </location>
</feature>
<evidence type="ECO:0000256" key="8">
    <source>
        <dbReference type="ARBA" id="ARBA00022967"/>
    </source>
</evidence>
<sequence length="360" mass="40809">MKRWFRTWRMFSIFAILGLVLAGCGKPYLSTLRPAGEVAQMQFNLMELSLGIMVFVIAVVVIVYVIAIVRFRRRKNQENFIPKQVEGNHVLEILWTVIPTLLLIILAVPVVADTFKLGDTSAMDQKDNNGNHKSLVINVRSSLYWWEFEYPDAKVITSETLVVPTDEKVYFTLKASDVKHSFWIPAIGGKMDTNVDNVNKFWLEFDSKKAQEAGNLFYGKCAELCGPSHSLMDFKVKTMSQDEFAQWLDQMKNAKKPQPTTALAQEGQQVFNKTCISCHAVTPQDPRPAQARLAPNLATFGERERIGGILAHNKENLKKWIQDPSQFKPGVKMPAFKDKLSNQDLDALAEYLMGLKVHNQ</sequence>
<evidence type="ECO:0000256" key="19">
    <source>
        <dbReference type="SAM" id="Phobius"/>
    </source>
</evidence>
<keyword evidence="6 17" id="KW-0812">Transmembrane</keyword>
<evidence type="ECO:0000259" key="22">
    <source>
        <dbReference type="PROSITE" id="PS51007"/>
    </source>
</evidence>
<keyword evidence="10 19" id="KW-1133">Transmembrane helix</keyword>
<dbReference type="EC" id="7.1.1.9" evidence="18"/>
<dbReference type="PANTHER" id="PTHR22888:SF10">
    <property type="entry name" value="CYTOCHROME C OXIDASE SUBUNIT 2"/>
    <property type="match status" value="1"/>
</dbReference>
<organism evidence="23 24">
    <name type="scientific">Heyndrickxia acidicola</name>
    <dbReference type="NCBI Taxonomy" id="209389"/>
    <lineage>
        <taxon>Bacteria</taxon>
        <taxon>Bacillati</taxon>
        <taxon>Bacillota</taxon>
        <taxon>Bacilli</taxon>
        <taxon>Bacillales</taxon>
        <taxon>Bacillaceae</taxon>
        <taxon>Heyndrickxia</taxon>
    </lineage>
</organism>
<dbReference type="InterPro" id="IPR009056">
    <property type="entry name" value="Cyt_c-like_dom"/>
</dbReference>
<evidence type="ECO:0000256" key="1">
    <source>
        <dbReference type="ARBA" id="ARBA00004141"/>
    </source>
</evidence>
<keyword evidence="12 18" id="KW-0186">Copper</keyword>
<keyword evidence="7 16" id="KW-0479">Metal-binding</keyword>
<dbReference type="Pfam" id="PF00034">
    <property type="entry name" value="Cytochrom_C"/>
    <property type="match status" value="1"/>
</dbReference>
<keyword evidence="5 17" id="KW-0679">Respiratory chain</keyword>
<evidence type="ECO:0000313" key="23">
    <source>
        <dbReference type="EMBL" id="MED1202204.1"/>
    </source>
</evidence>
<feature type="domain" description="Cytochrome c" evidence="22">
    <location>
        <begin position="262"/>
        <end position="356"/>
    </location>
</feature>
<evidence type="ECO:0000313" key="24">
    <source>
        <dbReference type="Proteomes" id="UP001341444"/>
    </source>
</evidence>
<evidence type="ECO:0000256" key="15">
    <source>
        <dbReference type="ARBA" id="ARBA00047816"/>
    </source>
</evidence>
<feature type="transmembrane region" description="Helical" evidence="19">
    <location>
        <begin position="90"/>
        <end position="112"/>
    </location>
</feature>
<feature type="transmembrane region" description="Helical" evidence="19">
    <location>
        <begin position="49"/>
        <end position="69"/>
    </location>
</feature>
<evidence type="ECO:0000259" key="20">
    <source>
        <dbReference type="PROSITE" id="PS50857"/>
    </source>
</evidence>
<dbReference type="SUPFAM" id="SSF49503">
    <property type="entry name" value="Cupredoxins"/>
    <property type="match status" value="1"/>
</dbReference>
<dbReference type="PANTHER" id="PTHR22888">
    <property type="entry name" value="CYTOCHROME C OXIDASE, SUBUNIT II"/>
    <property type="match status" value="1"/>
</dbReference>
<evidence type="ECO:0000259" key="21">
    <source>
        <dbReference type="PROSITE" id="PS50999"/>
    </source>
</evidence>
<dbReference type="Gene3D" id="2.60.40.420">
    <property type="entry name" value="Cupredoxins - blue copper proteins"/>
    <property type="match status" value="1"/>
</dbReference>
<dbReference type="SUPFAM" id="SSF81464">
    <property type="entry name" value="Cytochrome c oxidase subunit II-like, transmembrane region"/>
    <property type="match status" value="1"/>
</dbReference>
<keyword evidence="8" id="KW-1278">Translocase</keyword>
<evidence type="ECO:0000256" key="11">
    <source>
        <dbReference type="ARBA" id="ARBA00023004"/>
    </source>
</evidence>